<dbReference type="PANTHER" id="PTHR13847">
    <property type="entry name" value="SARCOSINE DEHYDROGENASE-RELATED"/>
    <property type="match status" value="1"/>
</dbReference>
<evidence type="ECO:0000313" key="2">
    <source>
        <dbReference type="EMBL" id="GAF99802.1"/>
    </source>
</evidence>
<organism evidence="2">
    <name type="scientific">marine sediment metagenome</name>
    <dbReference type="NCBI Taxonomy" id="412755"/>
    <lineage>
        <taxon>unclassified sequences</taxon>
        <taxon>metagenomes</taxon>
        <taxon>ecological metagenomes</taxon>
    </lineage>
</organism>
<name>X0UHC3_9ZZZZ</name>
<dbReference type="PANTHER" id="PTHR13847:SF281">
    <property type="entry name" value="FAD DEPENDENT OXIDOREDUCTASE DOMAIN-CONTAINING PROTEIN"/>
    <property type="match status" value="1"/>
</dbReference>
<protein>
    <recommendedName>
        <fullName evidence="1">FAD dependent oxidoreductase domain-containing protein</fullName>
    </recommendedName>
</protein>
<dbReference type="AlphaFoldDB" id="X0UHC3"/>
<dbReference type="Gene3D" id="3.50.50.60">
    <property type="entry name" value="FAD/NAD(P)-binding domain"/>
    <property type="match status" value="1"/>
</dbReference>
<evidence type="ECO:0000259" key="1">
    <source>
        <dbReference type="Pfam" id="PF01266"/>
    </source>
</evidence>
<dbReference type="GO" id="GO:0005737">
    <property type="term" value="C:cytoplasm"/>
    <property type="evidence" value="ECO:0007669"/>
    <property type="project" value="TreeGrafter"/>
</dbReference>
<feature type="non-terminal residue" evidence="2">
    <location>
        <position position="266"/>
    </location>
</feature>
<dbReference type="SUPFAM" id="SSF51905">
    <property type="entry name" value="FAD/NAD(P)-binding domain"/>
    <property type="match status" value="1"/>
</dbReference>
<comment type="caution">
    <text evidence="2">The sequence shown here is derived from an EMBL/GenBank/DDBJ whole genome shotgun (WGS) entry which is preliminary data.</text>
</comment>
<dbReference type="Pfam" id="PF01266">
    <property type="entry name" value="DAO"/>
    <property type="match status" value="1"/>
</dbReference>
<dbReference type="Gene3D" id="3.30.9.10">
    <property type="entry name" value="D-Amino Acid Oxidase, subunit A, domain 2"/>
    <property type="match status" value="1"/>
</dbReference>
<dbReference type="InterPro" id="IPR036188">
    <property type="entry name" value="FAD/NAD-bd_sf"/>
</dbReference>
<feature type="domain" description="FAD dependent oxidoreductase" evidence="1">
    <location>
        <begin position="2"/>
        <end position="259"/>
    </location>
</feature>
<dbReference type="InterPro" id="IPR006076">
    <property type="entry name" value="FAD-dep_OxRdtase"/>
</dbReference>
<gene>
    <name evidence="2" type="ORF">S01H1_43281</name>
</gene>
<dbReference type="EMBL" id="BARS01027566">
    <property type="protein sequence ID" value="GAF99802.1"/>
    <property type="molecule type" value="Genomic_DNA"/>
</dbReference>
<accession>X0UHC3</accession>
<feature type="non-terminal residue" evidence="2">
    <location>
        <position position="1"/>
    </location>
</feature>
<reference evidence="2" key="1">
    <citation type="journal article" date="2014" name="Front. Microbiol.">
        <title>High frequency of phylogenetically diverse reductive dehalogenase-homologous genes in deep subseafloor sedimentary metagenomes.</title>
        <authorList>
            <person name="Kawai M."/>
            <person name="Futagami T."/>
            <person name="Toyoda A."/>
            <person name="Takaki Y."/>
            <person name="Nishi S."/>
            <person name="Hori S."/>
            <person name="Arai W."/>
            <person name="Tsubouchi T."/>
            <person name="Morono Y."/>
            <person name="Uchiyama I."/>
            <person name="Ito T."/>
            <person name="Fujiyama A."/>
            <person name="Inagaki F."/>
            <person name="Takami H."/>
        </authorList>
    </citation>
    <scope>NUCLEOTIDE SEQUENCE</scope>
    <source>
        <strain evidence="2">Expedition CK06-06</strain>
    </source>
</reference>
<sequence>HRAVDHIGQMVDSHGIDCDYEKPGILTVALNPAQAKRLQDEIKLAEKLGIHGLKWMDAHMVRAEVHSPTYLGARWEEQCALINPAKYVRGLKRVAQEEGVEVYERTPVVAAHLDPILHLDTPHGLVEAEKVVFATNAFSARFPLLRNKQFPIFTYIVLTEPLSEDQLADIGWRGRQGLEDARNLIHYYRLTADNRILFGGSDAPYYFGGPLDRDHSPRIYRRLERDLRQTFPSLKDVRIEYRWGGPVSVPVDFFPAMGYLGKDKRV</sequence>
<proteinExistence type="predicted"/>